<organism evidence="1 2">
    <name type="scientific">Corchorus capsularis</name>
    <name type="common">Jute</name>
    <dbReference type="NCBI Taxonomy" id="210143"/>
    <lineage>
        <taxon>Eukaryota</taxon>
        <taxon>Viridiplantae</taxon>
        <taxon>Streptophyta</taxon>
        <taxon>Embryophyta</taxon>
        <taxon>Tracheophyta</taxon>
        <taxon>Spermatophyta</taxon>
        <taxon>Magnoliopsida</taxon>
        <taxon>eudicotyledons</taxon>
        <taxon>Gunneridae</taxon>
        <taxon>Pentapetalae</taxon>
        <taxon>rosids</taxon>
        <taxon>malvids</taxon>
        <taxon>Malvales</taxon>
        <taxon>Malvaceae</taxon>
        <taxon>Grewioideae</taxon>
        <taxon>Apeibeae</taxon>
        <taxon>Corchorus</taxon>
    </lineage>
</organism>
<dbReference type="AlphaFoldDB" id="A0A1R3GY37"/>
<sequence length="48" mass="5656">MNTSKKSKIHKYKQLEKIARIMWQQSLAPLRLVTLSFIGKPKIKVTSW</sequence>
<accession>A0A1R3GY37</accession>
<protein>
    <submittedName>
        <fullName evidence="1">Uncharacterized protein</fullName>
    </submittedName>
</protein>
<comment type="caution">
    <text evidence="1">The sequence shown here is derived from an EMBL/GenBank/DDBJ whole genome shotgun (WGS) entry which is preliminary data.</text>
</comment>
<dbReference type="Proteomes" id="UP000188268">
    <property type="component" value="Unassembled WGS sequence"/>
</dbReference>
<evidence type="ECO:0000313" key="2">
    <source>
        <dbReference type="Proteomes" id="UP000188268"/>
    </source>
</evidence>
<keyword evidence="2" id="KW-1185">Reference proteome</keyword>
<gene>
    <name evidence="1" type="ORF">CCACVL1_22581</name>
</gene>
<proteinExistence type="predicted"/>
<name>A0A1R3GY37_COCAP</name>
<dbReference type="EMBL" id="AWWV01013090">
    <property type="protein sequence ID" value="OMO62910.1"/>
    <property type="molecule type" value="Genomic_DNA"/>
</dbReference>
<reference evidence="1 2" key="1">
    <citation type="submission" date="2013-09" db="EMBL/GenBank/DDBJ databases">
        <title>Corchorus capsularis genome sequencing.</title>
        <authorList>
            <person name="Alam M."/>
            <person name="Haque M.S."/>
            <person name="Islam M.S."/>
            <person name="Emdad E.M."/>
            <person name="Islam M.M."/>
            <person name="Ahmed B."/>
            <person name="Halim A."/>
            <person name="Hossen Q.M.M."/>
            <person name="Hossain M.Z."/>
            <person name="Ahmed R."/>
            <person name="Khan M.M."/>
            <person name="Islam R."/>
            <person name="Rashid M.M."/>
            <person name="Khan S.A."/>
            <person name="Rahman M.S."/>
            <person name="Alam M."/>
        </authorList>
    </citation>
    <scope>NUCLEOTIDE SEQUENCE [LARGE SCALE GENOMIC DNA]</scope>
    <source>
        <strain evidence="2">cv. CVL-1</strain>
        <tissue evidence="1">Whole seedling</tissue>
    </source>
</reference>
<evidence type="ECO:0000313" key="1">
    <source>
        <dbReference type="EMBL" id="OMO62910.1"/>
    </source>
</evidence>
<dbReference type="Gramene" id="OMO62910">
    <property type="protein sequence ID" value="OMO62910"/>
    <property type="gene ID" value="CCACVL1_22581"/>
</dbReference>